<evidence type="ECO:0000256" key="2">
    <source>
        <dbReference type="ARBA" id="ARBA00022448"/>
    </source>
</evidence>
<feature type="region of interest" description="Disordered" evidence="10">
    <location>
        <begin position="119"/>
        <end position="154"/>
    </location>
</feature>
<reference evidence="11 12" key="1">
    <citation type="submission" date="2019-08" db="EMBL/GenBank/DDBJ databases">
        <title>Archangium and Cystobacter genomes.</title>
        <authorList>
            <person name="Chen I.-C.K."/>
            <person name="Wielgoss S."/>
        </authorList>
    </citation>
    <scope>NUCLEOTIDE SEQUENCE [LARGE SCALE GENOMIC DNA]</scope>
    <source>
        <strain evidence="11 12">Cbm 6</strain>
    </source>
</reference>
<dbReference type="InterPro" id="IPR003369">
    <property type="entry name" value="TatA/B/E"/>
</dbReference>
<evidence type="ECO:0000256" key="3">
    <source>
        <dbReference type="ARBA" id="ARBA00022475"/>
    </source>
</evidence>
<gene>
    <name evidence="11" type="ORF">F0U60_11705</name>
</gene>
<keyword evidence="12" id="KW-1185">Reference proteome</keyword>
<comment type="similarity">
    <text evidence="9">Belongs to the TatB family.</text>
</comment>
<dbReference type="HAMAP" id="MF_00237">
    <property type="entry name" value="TatB"/>
    <property type="match status" value="1"/>
</dbReference>
<keyword evidence="3 9" id="KW-1003">Cell membrane</keyword>
<accession>A0ABY9WLJ6</accession>
<dbReference type="RefSeq" id="WP_395818011.1">
    <property type="nucleotide sequence ID" value="NZ_CP043494.1"/>
</dbReference>
<keyword evidence="4 9" id="KW-0812">Transmembrane</keyword>
<evidence type="ECO:0000313" key="11">
    <source>
        <dbReference type="EMBL" id="WNG44680.1"/>
    </source>
</evidence>
<dbReference type="EMBL" id="CP043494">
    <property type="protein sequence ID" value="WNG44680.1"/>
    <property type="molecule type" value="Genomic_DNA"/>
</dbReference>
<comment type="subcellular location">
    <subcellularLocation>
        <location evidence="9">Cell membrane</location>
        <topology evidence="9">Single-pass membrane protein</topology>
    </subcellularLocation>
    <subcellularLocation>
        <location evidence="1">Membrane</location>
        <topology evidence="1">Single-pass membrane protein</topology>
    </subcellularLocation>
</comment>
<proteinExistence type="inferred from homology"/>
<evidence type="ECO:0000256" key="8">
    <source>
        <dbReference type="ARBA" id="ARBA00023136"/>
    </source>
</evidence>
<dbReference type="PANTHER" id="PTHR33162">
    <property type="entry name" value="SEC-INDEPENDENT PROTEIN TRANSLOCASE PROTEIN TATA, CHLOROPLASTIC"/>
    <property type="match status" value="1"/>
</dbReference>
<keyword evidence="8 9" id="KW-0472">Membrane</keyword>
<dbReference type="Gene3D" id="1.20.5.3310">
    <property type="match status" value="1"/>
</dbReference>
<name>A0ABY9WLJ6_9BACT</name>
<evidence type="ECO:0000313" key="12">
    <source>
        <dbReference type="Proteomes" id="UP001611383"/>
    </source>
</evidence>
<evidence type="ECO:0000256" key="7">
    <source>
        <dbReference type="ARBA" id="ARBA00023010"/>
    </source>
</evidence>
<dbReference type="PRINTS" id="PR01506">
    <property type="entry name" value="TATBPROTEIN"/>
</dbReference>
<dbReference type="PANTHER" id="PTHR33162:SF1">
    <property type="entry name" value="SEC-INDEPENDENT PROTEIN TRANSLOCASE PROTEIN TATA, CHLOROPLASTIC"/>
    <property type="match status" value="1"/>
</dbReference>
<evidence type="ECO:0000256" key="9">
    <source>
        <dbReference type="HAMAP-Rule" id="MF_00237"/>
    </source>
</evidence>
<evidence type="ECO:0000256" key="4">
    <source>
        <dbReference type="ARBA" id="ARBA00022692"/>
    </source>
</evidence>
<keyword evidence="6 9" id="KW-1133">Transmembrane helix</keyword>
<evidence type="ECO:0000256" key="6">
    <source>
        <dbReference type="ARBA" id="ARBA00022989"/>
    </source>
</evidence>
<keyword evidence="2 9" id="KW-0813">Transport</keyword>
<dbReference type="Pfam" id="PF02416">
    <property type="entry name" value="TatA_B_E"/>
    <property type="match status" value="1"/>
</dbReference>
<protein>
    <recommendedName>
        <fullName evidence="9">Sec-independent protein translocase protein TatB homolog</fullName>
    </recommendedName>
</protein>
<keyword evidence="5 9" id="KW-0653">Protein transport</keyword>
<dbReference type="InterPro" id="IPR018448">
    <property type="entry name" value="TatB"/>
</dbReference>
<sequence>MFNIGAGELIFILVAALLVLGPQRLPEFARAIGKFVRDFRRQTDEVRTVVEREFYKMDQEFQEEPRPKVPGPIPAAMPSVAPVAPPVTPAALPEAQAIVATPESAAPAMAAAAVPVETASSPSEPLAAEAEALPRLEPIPGTVARNAPTPKSGG</sequence>
<feature type="compositionally biased region" description="Low complexity" evidence="10">
    <location>
        <begin position="119"/>
        <end position="140"/>
    </location>
</feature>
<evidence type="ECO:0000256" key="10">
    <source>
        <dbReference type="SAM" id="MobiDB-lite"/>
    </source>
</evidence>
<evidence type="ECO:0000256" key="5">
    <source>
        <dbReference type="ARBA" id="ARBA00022927"/>
    </source>
</evidence>
<organism evidence="11 12">
    <name type="scientific">Archangium minus</name>
    <dbReference type="NCBI Taxonomy" id="83450"/>
    <lineage>
        <taxon>Bacteria</taxon>
        <taxon>Pseudomonadati</taxon>
        <taxon>Myxococcota</taxon>
        <taxon>Myxococcia</taxon>
        <taxon>Myxococcales</taxon>
        <taxon>Cystobacterineae</taxon>
        <taxon>Archangiaceae</taxon>
        <taxon>Archangium</taxon>
    </lineage>
</organism>
<evidence type="ECO:0000256" key="1">
    <source>
        <dbReference type="ARBA" id="ARBA00004167"/>
    </source>
</evidence>
<dbReference type="Proteomes" id="UP001611383">
    <property type="component" value="Chromosome"/>
</dbReference>
<keyword evidence="7 9" id="KW-0811">Translocation</keyword>